<evidence type="ECO:0000313" key="17">
    <source>
        <dbReference type="Proteomes" id="UP000472264"/>
    </source>
</evidence>
<keyword evidence="9" id="KW-0472">Membrane</keyword>
<feature type="compositionally biased region" description="Low complexity" evidence="14">
    <location>
        <begin position="841"/>
        <end position="854"/>
    </location>
</feature>
<comment type="function">
    <text evidence="10">Guanyl-nucleotide exchange factor that regulates small GTPases of the Rab family. Converts GDP-bound inactive form of RAB27A and RAB27B to the GTP-bound active forms. Converts GDP-bound inactive form of RAB3A, RAB3C and RAB3D to the GTP-bound active forms, GTPases involved in synaptic vesicle exocytosis and vesicle secretion. Plays a role in synaptic vesicle formation and in vesicle trafficking at the neuromuscular junction. Involved in up-regulating a post-docking step of synaptic exocytosis in central synapses. Probably by binding to the motor proteins KIF1B and KIF1A, mediates motor-dependent transport of GTP-RAB3A-positive vesicles to the presynaptic nerve terminals. Plays a role in TNFA-mediated activation of the MAPK pathway, including ERK1/2. May link TNFRSF1A with MAP kinase activation. May be involved in the regulation of TNFA-induced apoptosis.</text>
</comment>
<evidence type="ECO:0000256" key="13">
    <source>
        <dbReference type="ARBA" id="ARBA00081633"/>
    </source>
</evidence>
<evidence type="ECO:0000256" key="8">
    <source>
        <dbReference type="ARBA" id="ARBA00022703"/>
    </source>
</evidence>
<dbReference type="InterPro" id="IPR005112">
    <property type="entry name" value="dDENN_dom"/>
</dbReference>
<keyword evidence="5" id="KW-1003">Cell membrane</keyword>
<evidence type="ECO:0000256" key="6">
    <source>
        <dbReference type="ARBA" id="ARBA00022490"/>
    </source>
</evidence>
<sequence length="1552" mass="171697">MEKKKMCPRLLDYLVVVGARQPSSDSVAQTPQLLRRYPLEDHHDFPLPPDVVFFCQPEGCLSIRQRRVSLRDDSSFVFTLTDKDSGITRYGICINFYRSFQRGHHRTRGDKNSHTETAAQAAKTVNEGSDDSSGGPASTSLPPNNAESAPPSATGEESGKPSAKLNAGKSPQHRRSAAKMAARNRNSTLTSLCILSHYPSFSTFRECLYILKRLVDCCSQRLTQRAGLPRTTQRDTMWPVFTGALSVEEKGSQLLADLREIESWVYRLLRSPVPVAGQRRVDVEVLPHELKRALTFALPDNSRFSMVDFPLHLPLELLGVDACLQVLSCVLLEHKVILQSRDYNALSMSVMAFVAMIYPLEYMFPVIPLLPTCMASAEQLLLAPTPYIIGVPASFFLYKADFKMPDDVWLVDLDSSKVIAPTNAEMLPPLPEPEAGELKKHLKQALASMSLNTQPILNLEKFQEGQELPLLPPGREKASPSSTEFNPLIYGNDVDSVDVATRVAMVRFFNSPNVLQGFQMHTRTLRLFPRPVVAFQSTSFLASRPRRSGFADKLSHTQAVEFYGEWALNPTNLAFQRIHNNVFDPSLIGDKPKWYAHQLQPVVYRVFDGSSQLVEAMAGPLEDEGNESDPTDSGSGSEAYDDSSSSYSSLGDLVSEMIQGDIQGDTPSLDPPTHAALGDASEVEFQEFRESHDSMGPPTGEGPAEPSDGQPLRSSSSTTASSSPSTIIQGVNNEQGEAPEIEASTTAALQNPVPGLGSQPFLRPTADVGLVDASNKKQEYDNPYFEPQYGFPSEDDPDAEEQVESYTPRFNQNINGNKAQRPLRPSSLRLPGESDGEADSRNSSPNSTISNSSNDGFGGLMSFASNLYKNHGTSFSLSNLALPNKAAREKSTPFPSLKGARAPRALVDQKSSVIKHSPTVKRESPSPQGRVNNTSENQQFLKEVVQSVLDGQGVGWLNMKKVRRLLENEQLRVFVLSKLNRAVQSEEDARQEIIRDVEVSRKVYKGMLDILKCTVSSLEHSYTNAGLGGMASVFSLLEIARTHYQTKGSEGAKQQRPQMTDAEEKKSQMSADSGLSVTSGSQKSDTESIASSEPPILTRSTSQDSEASTVISNSSGETLGADSDLSSTAGEGLGGRIAPHLTQSRGTLSDSEIETNPATSSVFGKTHTLKPGTKDHGHAMVKGPPAQPMEDISMRIYLCEGLLGKERSTLWDQVQFWEDAFLDAVMLEREGMGMDQGPQEMIERYLSLGDHDRKRLEDDEDRLLATLLHNMIAYMLMMKVNKNDIRKKVRRLMGKSHICLTYSQEINEILDKLANMSGRELSIRPSGSRHIKKQTFVVHAGTDTTGDIFFMEVCDDCIVLRSNIGTVYERWWYEKLINMTYCPKTKVLCLWRRNGQETQLNKFYTKKCRELYYCVKDSMERAAARQQSIKPGPELGGEFPVQDMKTGEGGLLQVTLEGINLKFMHSQERKVFIELSHIKKCNTVKGVFVLEEFVPETKEVVIHKYKTPMVSPHLSLTVLFSSACGVLFARCAREKCCTSISANMTKHGPECG</sequence>
<dbReference type="InterPro" id="IPR005113">
    <property type="entry name" value="uDENN_dom"/>
</dbReference>
<dbReference type="GO" id="GO:0005085">
    <property type="term" value="F:guanyl-nucleotide exchange factor activity"/>
    <property type="evidence" value="ECO:0007669"/>
    <property type="project" value="UniProtKB-KW"/>
</dbReference>
<feature type="compositionally biased region" description="Acidic residues" evidence="14">
    <location>
        <begin position="793"/>
        <end position="803"/>
    </location>
</feature>
<evidence type="ECO:0000256" key="3">
    <source>
        <dbReference type="ARBA" id="ARBA00005978"/>
    </source>
</evidence>
<dbReference type="Proteomes" id="UP000472264">
    <property type="component" value="Chromosome 3"/>
</dbReference>
<dbReference type="Pfam" id="PF03456">
    <property type="entry name" value="uDENN"/>
    <property type="match status" value="1"/>
</dbReference>
<feature type="region of interest" description="Disordered" evidence="14">
    <location>
        <begin position="888"/>
        <end position="932"/>
    </location>
</feature>
<feature type="compositionally biased region" description="Low complexity" evidence="14">
    <location>
        <begin position="632"/>
        <end position="649"/>
    </location>
</feature>
<dbReference type="InterPro" id="IPR043153">
    <property type="entry name" value="DENN_C"/>
</dbReference>
<evidence type="ECO:0000256" key="14">
    <source>
        <dbReference type="SAM" id="MobiDB-lite"/>
    </source>
</evidence>
<reference evidence="16" key="2">
    <citation type="submission" date="2025-08" db="UniProtKB">
        <authorList>
            <consortium name="Ensembl"/>
        </authorList>
    </citation>
    <scope>IDENTIFICATION</scope>
</reference>
<gene>
    <name evidence="16" type="primary">madd</name>
</gene>
<feature type="compositionally biased region" description="Polar residues" evidence="14">
    <location>
        <begin position="131"/>
        <end position="141"/>
    </location>
</feature>
<keyword evidence="6" id="KW-0963">Cytoplasm</keyword>
<dbReference type="Gene3D" id="3.30.450.200">
    <property type="match status" value="1"/>
</dbReference>
<dbReference type="SMART" id="SM00800">
    <property type="entry name" value="uDENN"/>
    <property type="match status" value="1"/>
</dbReference>
<comment type="similarity">
    <text evidence="3">Belongs to the MADD family.</text>
</comment>
<evidence type="ECO:0000313" key="16">
    <source>
        <dbReference type="Ensembl" id="ENSENLP00000042842.1"/>
    </source>
</evidence>
<evidence type="ECO:0000256" key="7">
    <source>
        <dbReference type="ARBA" id="ARBA00022658"/>
    </source>
</evidence>
<dbReference type="PROSITE" id="PS50211">
    <property type="entry name" value="DENN"/>
    <property type="match status" value="1"/>
</dbReference>
<reference evidence="16" key="3">
    <citation type="submission" date="2025-09" db="UniProtKB">
        <authorList>
            <consortium name="Ensembl"/>
        </authorList>
    </citation>
    <scope>IDENTIFICATION</scope>
</reference>
<evidence type="ECO:0000256" key="2">
    <source>
        <dbReference type="ARBA" id="ARBA00004496"/>
    </source>
</evidence>
<dbReference type="FunFam" id="3.40.50.11500:FF:000002">
    <property type="entry name" value="MAP kinase-activating death domain protein-like Protein"/>
    <property type="match status" value="1"/>
</dbReference>
<dbReference type="Gene3D" id="3.40.50.11500">
    <property type="match status" value="1"/>
</dbReference>
<feature type="compositionally biased region" description="Polar residues" evidence="14">
    <location>
        <begin position="804"/>
        <end position="818"/>
    </location>
</feature>
<reference evidence="16" key="1">
    <citation type="submission" date="2021-04" db="EMBL/GenBank/DDBJ databases">
        <authorList>
            <consortium name="Wellcome Sanger Institute Data Sharing"/>
        </authorList>
    </citation>
    <scope>NUCLEOTIDE SEQUENCE [LARGE SCALE GENOMIC DNA]</scope>
</reference>
<name>A0A665WGY5_ECHNA</name>
<feature type="compositionally biased region" description="Low complexity" evidence="14">
    <location>
        <begin position="142"/>
        <end position="153"/>
    </location>
</feature>
<accession>A0A665WGY5</accession>
<feature type="region of interest" description="Disordered" evidence="14">
    <location>
        <begin position="104"/>
        <end position="183"/>
    </location>
</feature>
<dbReference type="InterPro" id="IPR057469">
    <property type="entry name" value="PH_MADD"/>
</dbReference>
<dbReference type="PANTHER" id="PTHR13008">
    <property type="entry name" value="MAP-KINASE ACTIVATING DEATH DOMAIN PROTEIN MADD /DENN/AEX-3 C.ELEGANS"/>
    <property type="match status" value="1"/>
</dbReference>
<feature type="compositionally biased region" description="Polar residues" evidence="14">
    <location>
        <begin position="1098"/>
        <end position="1117"/>
    </location>
</feature>
<dbReference type="SMART" id="SM00799">
    <property type="entry name" value="DENN"/>
    <property type="match status" value="1"/>
</dbReference>
<dbReference type="GO" id="GO:0006915">
    <property type="term" value="P:apoptotic process"/>
    <property type="evidence" value="ECO:0007669"/>
    <property type="project" value="UniProtKB-KW"/>
</dbReference>
<proteinExistence type="inferred from homology"/>
<dbReference type="GO" id="GO:0005829">
    <property type="term" value="C:cytosol"/>
    <property type="evidence" value="ECO:0007669"/>
    <property type="project" value="TreeGrafter"/>
</dbReference>
<dbReference type="InterPro" id="IPR056574">
    <property type="entry name" value="Death_MADD"/>
</dbReference>
<dbReference type="InterPro" id="IPR039980">
    <property type="entry name" value="MADD"/>
</dbReference>
<evidence type="ECO:0000256" key="1">
    <source>
        <dbReference type="ARBA" id="ARBA00004236"/>
    </source>
</evidence>
<evidence type="ECO:0000256" key="9">
    <source>
        <dbReference type="ARBA" id="ARBA00023136"/>
    </source>
</evidence>
<feature type="domain" description="UDENN" evidence="15">
    <location>
        <begin position="13"/>
        <end position="577"/>
    </location>
</feature>
<dbReference type="SMART" id="SM00801">
    <property type="entry name" value="dDENN"/>
    <property type="match status" value="1"/>
</dbReference>
<dbReference type="GO" id="GO:0042981">
    <property type="term" value="P:regulation of apoptotic process"/>
    <property type="evidence" value="ECO:0007669"/>
    <property type="project" value="TreeGrafter"/>
</dbReference>
<evidence type="ECO:0000256" key="5">
    <source>
        <dbReference type="ARBA" id="ARBA00022475"/>
    </source>
</evidence>
<dbReference type="Pfam" id="PF23629">
    <property type="entry name" value="Death_MADD"/>
    <property type="match status" value="1"/>
</dbReference>
<feature type="region of interest" description="Disordered" evidence="14">
    <location>
        <begin position="619"/>
        <end position="649"/>
    </location>
</feature>
<protein>
    <recommendedName>
        <fullName evidence="4">MAP kinase-activating death domain protein</fullName>
    </recommendedName>
    <alternativeName>
        <fullName evidence="12">Rab3 GDP/GTP exchange factor</fullName>
    </alternativeName>
    <alternativeName>
        <fullName evidence="13">Rab3 GDP/GTP exchange protein</fullName>
    </alternativeName>
</protein>
<dbReference type="GO" id="GO:0005886">
    <property type="term" value="C:plasma membrane"/>
    <property type="evidence" value="ECO:0007669"/>
    <property type="project" value="UniProtKB-SubCell"/>
</dbReference>
<feature type="compositionally biased region" description="Acidic residues" evidence="14">
    <location>
        <begin position="621"/>
        <end position="630"/>
    </location>
</feature>
<comment type="subcellular location">
    <subcellularLocation>
        <location evidence="1">Cell membrane</location>
    </subcellularLocation>
    <subcellularLocation>
        <location evidence="2">Cytoplasm</location>
    </subcellularLocation>
</comment>
<feature type="region of interest" description="Disordered" evidence="14">
    <location>
        <begin position="774"/>
        <end position="855"/>
    </location>
</feature>
<organism evidence="16 17">
    <name type="scientific">Echeneis naucrates</name>
    <name type="common">Live sharksucker</name>
    <dbReference type="NCBI Taxonomy" id="173247"/>
    <lineage>
        <taxon>Eukaryota</taxon>
        <taxon>Metazoa</taxon>
        <taxon>Chordata</taxon>
        <taxon>Craniata</taxon>
        <taxon>Vertebrata</taxon>
        <taxon>Euteleostomi</taxon>
        <taxon>Actinopterygii</taxon>
        <taxon>Neopterygii</taxon>
        <taxon>Teleostei</taxon>
        <taxon>Neoteleostei</taxon>
        <taxon>Acanthomorphata</taxon>
        <taxon>Carangaria</taxon>
        <taxon>Carangiformes</taxon>
        <taxon>Echeneidae</taxon>
        <taxon>Echeneis</taxon>
    </lineage>
</organism>
<dbReference type="Pfam" id="PF02141">
    <property type="entry name" value="DENN"/>
    <property type="match status" value="1"/>
</dbReference>
<evidence type="ECO:0000256" key="11">
    <source>
        <dbReference type="ARBA" id="ARBA00064743"/>
    </source>
</evidence>
<keyword evidence="8" id="KW-0053">Apoptosis</keyword>
<comment type="subunit">
    <text evidence="11">Interacts (via death domain) with TNFRSF1A (via death domain). Interacts with PIDD1. Interacts with YWHAZ. Interacts (via death domain) with KIF1B; links the motor KIF1B to Rab3-carrying vesicles in anterograde synaptic vesicle transport. Interacts with KIF1A. Interacts (via uDENN domain) with RAB3A, RAB3B, RAB3C and RAB3D; the GTP-bound form of the Rab proteins is preferred for interaction.</text>
</comment>
<feature type="region of interest" description="Disordered" evidence="14">
    <location>
        <begin position="688"/>
        <end position="730"/>
    </location>
</feature>
<feature type="region of interest" description="Disordered" evidence="14">
    <location>
        <begin position="1046"/>
        <end position="1186"/>
    </location>
</feature>
<evidence type="ECO:0000256" key="10">
    <source>
        <dbReference type="ARBA" id="ARBA00060181"/>
    </source>
</evidence>
<dbReference type="PANTHER" id="PTHR13008:SF7">
    <property type="entry name" value="MAP KINASE-ACTIVATING DEATH DOMAIN PROTEIN"/>
    <property type="match status" value="1"/>
</dbReference>
<feature type="compositionally biased region" description="Polar residues" evidence="14">
    <location>
        <begin position="1068"/>
        <end position="1091"/>
    </location>
</feature>
<evidence type="ECO:0000256" key="4">
    <source>
        <dbReference type="ARBA" id="ARBA00017868"/>
    </source>
</evidence>
<feature type="compositionally biased region" description="Low complexity" evidence="14">
    <location>
        <begin position="714"/>
        <end position="726"/>
    </location>
</feature>
<dbReference type="Pfam" id="PF25328">
    <property type="entry name" value="PH_MADD"/>
    <property type="match status" value="1"/>
</dbReference>
<evidence type="ECO:0000259" key="15">
    <source>
        <dbReference type="PROSITE" id="PS50211"/>
    </source>
</evidence>
<dbReference type="Ensembl" id="ENSENLT00000043937.1">
    <property type="protein sequence ID" value="ENSENLP00000042842.1"/>
    <property type="gene ID" value="ENSENLG00000018308.1"/>
</dbReference>
<dbReference type="GO" id="GO:0032483">
    <property type="term" value="P:regulation of Rab protein signal transduction"/>
    <property type="evidence" value="ECO:0007669"/>
    <property type="project" value="TreeGrafter"/>
</dbReference>
<keyword evidence="17" id="KW-1185">Reference proteome</keyword>
<keyword evidence="7" id="KW-0344">Guanine-nucleotide releasing factor</keyword>
<dbReference type="InterPro" id="IPR037516">
    <property type="entry name" value="Tripartite_DENN"/>
</dbReference>
<feature type="compositionally biased region" description="Polar residues" evidence="14">
    <location>
        <begin position="1141"/>
        <end position="1163"/>
    </location>
</feature>
<evidence type="ECO:0000256" key="12">
    <source>
        <dbReference type="ARBA" id="ARBA00079552"/>
    </source>
</evidence>
<dbReference type="InterPro" id="IPR001194">
    <property type="entry name" value="cDENN_dom"/>
</dbReference>